<evidence type="ECO:0000313" key="3">
    <source>
        <dbReference type="Proteomes" id="UP000540787"/>
    </source>
</evidence>
<protein>
    <submittedName>
        <fullName evidence="2">Uncharacterized protein</fullName>
    </submittedName>
</protein>
<accession>A0A7W9U8D9</accession>
<evidence type="ECO:0000313" key="2">
    <source>
        <dbReference type="EMBL" id="MBB6132644.1"/>
    </source>
</evidence>
<organism evidence="2 3">
    <name type="scientific">Massilia aurea</name>
    <dbReference type="NCBI Taxonomy" id="373040"/>
    <lineage>
        <taxon>Bacteria</taxon>
        <taxon>Pseudomonadati</taxon>
        <taxon>Pseudomonadota</taxon>
        <taxon>Betaproteobacteria</taxon>
        <taxon>Burkholderiales</taxon>
        <taxon>Oxalobacteraceae</taxon>
        <taxon>Telluria group</taxon>
        <taxon>Massilia</taxon>
    </lineage>
</organism>
<dbReference type="AlphaFoldDB" id="A0A7W9U8D9"/>
<name>A0A7W9U8D9_9BURK</name>
<feature type="signal peptide" evidence="1">
    <location>
        <begin position="1"/>
        <end position="25"/>
    </location>
</feature>
<feature type="chain" id="PRO_5031339524" evidence="1">
    <location>
        <begin position="26"/>
        <end position="332"/>
    </location>
</feature>
<gene>
    <name evidence="2" type="ORF">HD842_000755</name>
</gene>
<keyword evidence="1" id="KW-0732">Signal</keyword>
<comment type="caution">
    <text evidence="2">The sequence shown here is derived from an EMBL/GenBank/DDBJ whole genome shotgun (WGS) entry which is preliminary data.</text>
</comment>
<dbReference type="RefSeq" id="WP_183551152.1">
    <property type="nucleotide sequence ID" value="NZ_JACHBX010000001.1"/>
</dbReference>
<evidence type="ECO:0000256" key="1">
    <source>
        <dbReference type="SAM" id="SignalP"/>
    </source>
</evidence>
<reference evidence="2 3" key="1">
    <citation type="submission" date="2020-08" db="EMBL/GenBank/DDBJ databases">
        <title>The Agave Microbiome: Exploring the role of microbial communities in plant adaptations to desert environments.</title>
        <authorList>
            <person name="Partida-Martinez L.P."/>
        </authorList>
    </citation>
    <scope>NUCLEOTIDE SEQUENCE [LARGE SCALE GENOMIC DNA]</scope>
    <source>
        <strain evidence="2 3">AT3.2</strain>
    </source>
</reference>
<dbReference type="EMBL" id="JACHBX010000001">
    <property type="protein sequence ID" value="MBB6132644.1"/>
    <property type="molecule type" value="Genomic_DNA"/>
</dbReference>
<dbReference type="Proteomes" id="UP000540787">
    <property type="component" value="Unassembled WGS sequence"/>
</dbReference>
<sequence>MNHIQKMFKRLFIASALSISAQALAQTIPPLPGPITPSAKDSETFLCDVSSINEDPINRSSNLWTTAARGGKFQAISPSKIRVMSESDATAVSDVYEFYKKYAAAAYIKSPMYDRGTRSTQKFVVSKCTVDSSRATRVNLEAAQLKSYKKPSTEKDHLLIFLAFNKTPLNDERIAEMFSDDLFSSDAFERRDQIKKYAASAKSESKKASHRFIILESDLQLEPYNFDKNTFSLPNLKMDAERYSYQAVTQGKTTPPNYDLVVPAVLLSYTPKSIESAKKIERVRSKSQRLKLKTYVQVTEASNTRGPMIRATVAAIEVFSENNELLFNKTVK</sequence>
<keyword evidence="3" id="KW-1185">Reference proteome</keyword>
<proteinExistence type="predicted"/>